<protein>
    <submittedName>
        <fullName evidence="2 3">Uncharacterized protein</fullName>
    </submittedName>
</protein>
<evidence type="ECO:0000313" key="4">
    <source>
        <dbReference type="Proteomes" id="UP000006039"/>
    </source>
</evidence>
<organism evidence="2">
    <name type="scientific">Gaeumannomyces tritici (strain R3-111a-1)</name>
    <name type="common">Wheat and barley take-all root rot fungus</name>
    <name type="synonym">Gaeumannomyces graminis var. tritici</name>
    <dbReference type="NCBI Taxonomy" id="644352"/>
    <lineage>
        <taxon>Eukaryota</taxon>
        <taxon>Fungi</taxon>
        <taxon>Dikarya</taxon>
        <taxon>Ascomycota</taxon>
        <taxon>Pezizomycotina</taxon>
        <taxon>Sordariomycetes</taxon>
        <taxon>Sordariomycetidae</taxon>
        <taxon>Magnaporthales</taxon>
        <taxon>Magnaporthaceae</taxon>
        <taxon>Gaeumannomyces</taxon>
    </lineage>
</organism>
<dbReference type="RefSeq" id="XP_009222665.1">
    <property type="nucleotide sequence ID" value="XM_009224401.1"/>
</dbReference>
<gene>
    <name evidence="3" type="primary">20347040</name>
    <name evidence="2" type="ORF">GGTG_06582</name>
</gene>
<dbReference type="Proteomes" id="UP000006039">
    <property type="component" value="Unassembled WGS sequence"/>
</dbReference>
<evidence type="ECO:0000313" key="2">
    <source>
        <dbReference type="EMBL" id="EJT76665.1"/>
    </source>
</evidence>
<dbReference type="AlphaFoldDB" id="J3NZ82"/>
<dbReference type="HOGENOM" id="CLU_1796590_0_0_1"/>
<dbReference type="EMBL" id="GL385397">
    <property type="protein sequence ID" value="EJT76665.1"/>
    <property type="molecule type" value="Genomic_DNA"/>
</dbReference>
<keyword evidence="4" id="KW-1185">Reference proteome</keyword>
<reference evidence="3" key="4">
    <citation type="journal article" date="2015" name="G3 (Bethesda)">
        <title>Genome sequences of three phytopathogenic species of the Magnaporthaceae family of fungi.</title>
        <authorList>
            <person name="Okagaki L.H."/>
            <person name="Nunes C.C."/>
            <person name="Sailsbery J."/>
            <person name="Clay B."/>
            <person name="Brown D."/>
            <person name="John T."/>
            <person name="Oh Y."/>
            <person name="Young N."/>
            <person name="Fitzgerald M."/>
            <person name="Haas B.J."/>
            <person name="Zeng Q."/>
            <person name="Young S."/>
            <person name="Adiconis X."/>
            <person name="Fan L."/>
            <person name="Levin J.Z."/>
            <person name="Mitchell T.K."/>
            <person name="Okubara P.A."/>
            <person name="Farman M.L."/>
            <person name="Kohn L.M."/>
            <person name="Birren B."/>
            <person name="Ma L.-J."/>
            <person name="Dean R.A."/>
        </authorList>
    </citation>
    <scope>NUCLEOTIDE SEQUENCE</scope>
    <source>
        <strain evidence="3">R3-111a-1</strain>
    </source>
</reference>
<proteinExistence type="predicted"/>
<sequence length="144" mass="15950">METAIKYGEEGLAEDIKYYEIPLKTKLIKMLEDAAAKEDGNWERPRPRKAAEREIIKREVVERVIAETEIAKAETAKTEPAKTGAAIRKQNEKIRGRTATVDWSHEIPAQMKASPPREPRAAGSPPATKPEGPVSQGVATSPHR</sequence>
<dbReference type="EnsemblFungi" id="EJT76665">
    <property type="protein sequence ID" value="EJT76665"/>
    <property type="gene ID" value="GGTG_06582"/>
</dbReference>
<feature type="region of interest" description="Disordered" evidence="1">
    <location>
        <begin position="74"/>
        <end position="144"/>
    </location>
</feature>
<reference evidence="3" key="5">
    <citation type="submission" date="2018-04" db="UniProtKB">
        <authorList>
            <consortium name="EnsemblFungi"/>
        </authorList>
    </citation>
    <scope>IDENTIFICATION</scope>
    <source>
        <strain evidence="3">R3-111a-1</strain>
    </source>
</reference>
<name>J3NZ82_GAET3</name>
<dbReference type="VEuPathDB" id="FungiDB:GGTG_06582"/>
<reference evidence="4" key="1">
    <citation type="submission" date="2010-07" db="EMBL/GenBank/DDBJ databases">
        <title>The genome sequence of Gaeumannomyces graminis var. tritici strain R3-111a-1.</title>
        <authorList>
            <consortium name="The Broad Institute Genome Sequencing Platform"/>
            <person name="Ma L.-J."/>
            <person name="Dead R."/>
            <person name="Young S."/>
            <person name="Zeng Q."/>
            <person name="Koehrsen M."/>
            <person name="Alvarado L."/>
            <person name="Berlin A."/>
            <person name="Chapman S.B."/>
            <person name="Chen Z."/>
            <person name="Freedman E."/>
            <person name="Gellesch M."/>
            <person name="Goldberg J."/>
            <person name="Griggs A."/>
            <person name="Gujja S."/>
            <person name="Heilman E.R."/>
            <person name="Heiman D."/>
            <person name="Hepburn T."/>
            <person name="Howarth C."/>
            <person name="Jen D."/>
            <person name="Larson L."/>
            <person name="Mehta T."/>
            <person name="Neiman D."/>
            <person name="Pearson M."/>
            <person name="Roberts A."/>
            <person name="Saif S."/>
            <person name="Shea T."/>
            <person name="Shenoy N."/>
            <person name="Sisk P."/>
            <person name="Stolte C."/>
            <person name="Sykes S."/>
            <person name="Walk T."/>
            <person name="White J."/>
            <person name="Yandava C."/>
            <person name="Haas B."/>
            <person name="Nusbaum C."/>
            <person name="Birren B."/>
        </authorList>
    </citation>
    <scope>NUCLEOTIDE SEQUENCE [LARGE SCALE GENOMIC DNA]</scope>
    <source>
        <strain evidence="4">R3-111a-1</strain>
    </source>
</reference>
<accession>J3NZ82</accession>
<evidence type="ECO:0000313" key="3">
    <source>
        <dbReference type="EnsemblFungi" id="EJT76665"/>
    </source>
</evidence>
<dbReference type="GeneID" id="20347040"/>
<reference evidence="2" key="3">
    <citation type="submission" date="2010-09" db="EMBL/GenBank/DDBJ databases">
        <title>Annotation of Gaeumannomyces graminis var. tritici R3-111a-1.</title>
        <authorList>
            <consortium name="The Broad Institute Genome Sequencing Platform"/>
            <person name="Ma L.-J."/>
            <person name="Dead R."/>
            <person name="Young S.K."/>
            <person name="Zeng Q."/>
            <person name="Gargeya S."/>
            <person name="Fitzgerald M."/>
            <person name="Haas B."/>
            <person name="Abouelleil A."/>
            <person name="Alvarado L."/>
            <person name="Arachchi H.M."/>
            <person name="Berlin A."/>
            <person name="Brown A."/>
            <person name="Chapman S.B."/>
            <person name="Chen Z."/>
            <person name="Dunbar C."/>
            <person name="Freedman E."/>
            <person name="Gearin G."/>
            <person name="Gellesch M."/>
            <person name="Goldberg J."/>
            <person name="Griggs A."/>
            <person name="Gujja S."/>
            <person name="Heiman D."/>
            <person name="Howarth C."/>
            <person name="Larson L."/>
            <person name="Lui A."/>
            <person name="MacDonald P.J.P."/>
            <person name="Mehta T."/>
            <person name="Montmayeur A."/>
            <person name="Murphy C."/>
            <person name="Neiman D."/>
            <person name="Pearson M."/>
            <person name="Priest M."/>
            <person name="Roberts A."/>
            <person name="Saif S."/>
            <person name="Shea T."/>
            <person name="Shenoy N."/>
            <person name="Sisk P."/>
            <person name="Stolte C."/>
            <person name="Sykes S."/>
            <person name="Yandava C."/>
            <person name="Wortman J."/>
            <person name="Nusbaum C."/>
            <person name="Birren B."/>
        </authorList>
    </citation>
    <scope>NUCLEOTIDE SEQUENCE</scope>
    <source>
        <strain evidence="2">R3-111a-1</strain>
    </source>
</reference>
<reference evidence="2" key="2">
    <citation type="submission" date="2010-07" db="EMBL/GenBank/DDBJ databases">
        <authorList>
            <consortium name="The Broad Institute Genome Sequencing Platform"/>
            <consortium name="Broad Institute Genome Sequencing Center for Infectious Disease"/>
            <person name="Ma L.-J."/>
            <person name="Dead R."/>
            <person name="Young S."/>
            <person name="Zeng Q."/>
            <person name="Koehrsen M."/>
            <person name="Alvarado L."/>
            <person name="Berlin A."/>
            <person name="Chapman S.B."/>
            <person name="Chen Z."/>
            <person name="Freedman E."/>
            <person name="Gellesch M."/>
            <person name="Goldberg J."/>
            <person name="Griggs A."/>
            <person name="Gujja S."/>
            <person name="Heilman E.R."/>
            <person name="Heiman D."/>
            <person name="Hepburn T."/>
            <person name="Howarth C."/>
            <person name="Jen D."/>
            <person name="Larson L."/>
            <person name="Mehta T."/>
            <person name="Neiman D."/>
            <person name="Pearson M."/>
            <person name="Roberts A."/>
            <person name="Saif S."/>
            <person name="Shea T."/>
            <person name="Shenoy N."/>
            <person name="Sisk P."/>
            <person name="Stolte C."/>
            <person name="Sykes S."/>
            <person name="Walk T."/>
            <person name="White J."/>
            <person name="Yandava C."/>
            <person name="Haas B."/>
            <person name="Nusbaum C."/>
            <person name="Birren B."/>
        </authorList>
    </citation>
    <scope>NUCLEOTIDE SEQUENCE</scope>
    <source>
        <strain evidence="2">R3-111a-1</strain>
    </source>
</reference>
<evidence type="ECO:0000256" key="1">
    <source>
        <dbReference type="SAM" id="MobiDB-lite"/>
    </source>
</evidence>